<keyword evidence="4" id="KW-1185">Reference proteome</keyword>
<comment type="caution">
    <text evidence="3">The sequence shown here is derived from an EMBL/GenBank/DDBJ whole genome shotgun (WGS) entry which is preliminary data.</text>
</comment>
<proteinExistence type="predicted"/>
<feature type="region of interest" description="Disordered" evidence="1">
    <location>
        <begin position="161"/>
        <end position="193"/>
    </location>
</feature>
<feature type="transmembrane region" description="Helical" evidence="2">
    <location>
        <begin position="110"/>
        <end position="131"/>
    </location>
</feature>
<keyword evidence="2" id="KW-0472">Membrane</keyword>
<gene>
    <name evidence="3" type="ORF">B0H16DRAFT_1727287</name>
</gene>
<evidence type="ECO:0000256" key="2">
    <source>
        <dbReference type="SAM" id="Phobius"/>
    </source>
</evidence>
<feature type="compositionally biased region" description="Low complexity" evidence="1">
    <location>
        <begin position="161"/>
        <end position="172"/>
    </location>
</feature>
<evidence type="ECO:0000313" key="3">
    <source>
        <dbReference type="EMBL" id="KAJ7744345.1"/>
    </source>
</evidence>
<feature type="transmembrane region" description="Helical" evidence="2">
    <location>
        <begin position="143"/>
        <end position="161"/>
    </location>
</feature>
<keyword evidence="2" id="KW-1133">Transmembrane helix</keyword>
<evidence type="ECO:0000313" key="4">
    <source>
        <dbReference type="Proteomes" id="UP001215598"/>
    </source>
</evidence>
<dbReference type="Proteomes" id="UP001215598">
    <property type="component" value="Unassembled WGS sequence"/>
</dbReference>
<feature type="transmembrane region" description="Helical" evidence="2">
    <location>
        <begin position="224"/>
        <end position="244"/>
    </location>
</feature>
<reference evidence="3" key="1">
    <citation type="submission" date="2023-03" db="EMBL/GenBank/DDBJ databases">
        <title>Massive genome expansion in bonnet fungi (Mycena s.s.) driven by repeated elements and novel gene families across ecological guilds.</title>
        <authorList>
            <consortium name="Lawrence Berkeley National Laboratory"/>
            <person name="Harder C.B."/>
            <person name="Miyauchi S."/>
            <person name="Viragh M."/>
            <person name="Kuo A."/>
            <person name="Thoen E."/>
            <person name="Andreopoulos B."/>
            <person name="Lu D."/>
            <person name="Skrede I."/>
            <person name="Drula E."/>
            <person name="Henrissat B."/>
            <person name="Morin E."/>
            <person name="Kohler A."/>
            <person name="Barry K."/>
            <person name="LaButti K."/>
            <person name="Morin E."/>
            <person name="Salamov A."/>
            <person name="Lipzen A."/>
            <person name="Mereny Z."/>
            <person name="Hegedus B."/>
            <person name="Baldrian P."/>
            <person name="Stursova M."/>
            <person name="Weitz H."/>
            <person name="Taylor A."/>
            <person name="Grigoriev I.V."/>
            <person name="Nagy L.G."/>
            <person name="Martin F."/>
            <person name="Kauserud H."/>
        </authorList>
    </citation>
    <scope>NUCLEOTIDE SEQUENCE</scope>
    <source>
        <strain evidence="3">CBHHK182m</strain>
    </source>
</reference>
<protein>
    <submittedName>
        <fullName evidence="3">Uncharacterized protein</fullName>
    </submittedName>
</protein>
<organism evidence="3 4">
    <name type="scientific">Mycena metata</name>
    <dbReference type="NCBI Taxonomy" id="1033252"/>
    <lineage>
        <taxon>Eukaryota</taxon>
        <taxon>Fungi</taxon>
        <taxon>Dikarya</taxon>
        <taxon>Basidiomycota</taxon>
        <taxon>Agaricomycotina</taxon>
        <taxon>Agaricomycetes</taxon>
        <taxon>Agaricomycetidae</taxon>
        <taxon>Agaricales</taxon>
        <taxon>Marasmiineae</taxon>
        <taxon>Mycenaceae</taxon>
        <taxon>Mycena</taxon>
    </lineage>
</organism>
<name>A0AAD7IJ64_9AGAR</name>
<keyword evidence="2" id="KW-0812">Transmembrane</keyword>
<evidence type="ECO:0000256" key="1">
    <source>
        <dbReference type="SAM" id="MobiDB-lite"/>
    </source>
</evidence>
<dbReference type="AlphaFoldDB" id="A0AAD7IJ64"/>
<accession>A0AAD7IJ64</accession>
<dbReference type="EMBL" id="JARKIB010000087">
    <property type="protein sequence ID" value="KAJ7744345.1"/>
    <property type="molecule type" value="Genomic_DNA"/>
</dbReference>
<sequence length="288" mass="31221">MHMQMILVPNSVKKPRVVSSFFPSAIFERPPPPRPLVYAQLASAAVALCVLHLSFVACAIQLRRAARSPALLSFSTHILFYAPLLMSLAGVLAALNLLTLLVHLPLSGSWYAQLASPAVALCTLHLTFVGARGRAIQRSTAALLRPLVLTLCGLNLLRAPASSPPSCSLRSSTKYQAHRPRAPDTALTPNPPSSTLNSHAALLCPLRPLVLIALTLSGLNVLRALVYLPLTLLYRVVALFAALARLRRHPRRTLTSTSTPTRCHCPPRLLRVRAALHLLHAVQGQDFE</sequence>
<feature type="transmembrane region" description="Helical" evidence="2">
    <location>
        <begin position="37"/>
        <end position="57"/>
    </location>
</feature>
<feature type="transmembrane region" description="Helical" evidence="2">
    <location>
        <begin position="78"/>
        <end position="104"/>
    </location>
</feature>